<dbReference type="AlphaFoldDB" id="G2QVD5"/>
<dbReference type="KEGG" id="ttt:THITE_135415"/>
<keyword evidence="4" id="KW-1185">Reference proteome</keyword>
<dbReference type="InterPro" id="IPR036770">
    <property type="entry name" value="Ankyrin_rpt-contain_sf"/>
</dbReference>
<reference evidence="3 4" key="1">
    <citation type="journal article" date="2011" name="Nat. Biotechnol.">
        <title>Comparative genomic analysis of the thermophilic biomass-degrading fungi Myceliophthora thermophila and Thielavia terrestris.</title>
        <authorList>
            <person name="Berka R.M."/>
            <person name="Grigoriev I.V."/>
            <person name="Otillar R."/>
            <person name="Salamov A."/>
            <person name="Grimwood J."/>
            <person name="Reid I."/>
            <person name="Ishmael N."/>
            <person name="John T."/>
            <person name="Darmond C."/>
            <person name="Moisan M.-C."/>
            <person name="Henrissat B."/>
            <person name="Coutinho P.M."/>
            <person name="Lombard V."/>
            <person name="Natvig D.O."/>
            <person name="Lindquist E."/>
            <person name="Schmutz J."/>
            <person name="Lucas S."/>
            <person name="Harris P."/>
            <person name="Powlowski J."/>
            <person name="Bellemare A."/>
            <person name="Taylor D."/>
            <person name="Butler G."/>
            <person name="de Vries R.P."/>
            <person name="Allijn I.E."/>
            <person name="van den Brink J."/>
            <person name="Ushinsky S."/>
            <person name="Storms R."/>
            <person name="Powell A.J."/>
            <person name="Paulsen I.T."/>
            <person name="Elbourne L.D.H."/>
            <person name="Baker S.E."/>
            <person name="Magnuson J."/>
            <person name="LaBoissiere S."/>
            <person name="Clutterbuck A.J."/>
            <person name="Martinez D."/>
            <person name="Wogulis M."/>
            <person name="de Leon A.L."/>
            <person name="Rey M.W."/>
            <person name="Tsang A."/>
        </authorList>
    </citation>
    <scope>NUCLEOTIDE SEQUENCE [LARGE SCALE GENOMIC DNA]</scope>
    <source>
        <strain evidence="4">ATCC 38088 / NRRL 8126</strain>
    </source>
</reference>
<dbReference type="EMBL" id="CP003009">
    <property type="protein sequence ID" value="AEO63822.1"/>
    <property type="molecule type" value="Genomic_DNA"/>
</dbReference>
<feature type="transmembrane region" description="Helical" evidence="2">
    <location>
        <begin position="50"/>
        <end position="70"/>
    </location>
</feature>
<keyword evidence="1" id="KW-0040">ANK repeat</keyword>
<organism evidence="3 4">
    <name type="scientific">Thermothielavioides terrestris (strain ATCC 38088 / NRRL 8126)</name>
    <name type="common">Thielavia terrestris</name>
    <dbReference type="NCBI Taxonomy" id="578455"/>
    <lineage>
        <taxon>Eukaryota</taxon>
        <taxon>Fungi</taxon>
        <taxon>Dikarya</taxon>
        <taxon>Ascomycota</taxon>
        <taxon>Pezizomycotina</taxon>
        <taxon>Sordariomycetes</taxon>
        <taxon>Sordariomycetidae</taxon>
        <taxon>Sordariales</taxon>
        <taxon>Chaetomiaceae</taxon>
        <taxon>Thermothielavioides</taxon>
        <taxon>Thermothielavioides terrestris</taxon>
    </lineage>
</organism>
<dbReference type="PROSITE" id="PS50297">
    <property type="entry name" value="ANK_REP_REGION"/>
    <property type="match status" value="1"/>
</dbReference>
<feature type="transmembrane region" description="Helical" evidence="2">
    <location>
        <begin position="82"/>
        <end position="104"/>
    </location>
</feature>
<dbReference type="STRING" id="578455.G2QVD5"/>
<dbReference type="InterPro" id="IPR002110">
    <property type="entry name" value="Ankyrin_rpt"/>
</dbReference>
<keyword evidence="2" id="KW-1133">Transmembrane helix</keyword>
<proteinExistence type="predicted"/>
<feature type="transmembrane region" description="Helical" evidence="2">
    <location>
        <begin position="240"/>
        <end position="261"/>
    </location>
</feature>
<keyword evidence="2" id="KW-0812">Transmembrane</keyword>
<protein>
    <submittedName>
        <fullName evidence="3">Uncharacterized protein</fullName>
    </submittedName>
</protein>
<dbReference type="Proteomes" id="UP000008181">
    <property type="component" value="Chromosome 1"/>
</dbReference>
<evidence type="ECO:0000256" key="1">
    <source>
        <dbReference type="PROSITE-ProRule" id="PRU00023"/>
    </source>
</evidence>
<evidence type="ECO:0000313" key="3">
    <source>
        <dbReference type="EMBL" id="AEO63822.1"/>
    </source>
</evidence>
<dbReference type="Gene3D" id="1.25.40.20">
    <property type="entry name" value="Ankyrin repeat-containing domain"/>
    <property type="match status" value="1"/>
</dbReference>
<dbReference type="SMART" id="SM00248">
    <property type="entry name" value="ANK"/>
    <property type="match status" value="5"/>
</dbReference>
<dbReference type="eggNOG" id="ENOG502S6PD">
    <property type="taxonomic scope" value="Eukaryota"/>
</dbReference>
<dbReference type="SUPFAM" id="SSF48403">
    <property type="entry name" value="Ankyrin repeat"/>
    <property type="match status" value="1"/>
</dbReference>
<feature type="transmembrane region" description="Helical" evidence="2">
    <location>
        <begin position="152"/>
        <end position="172"/>
    </location>
</feature>
<dbReference type="Pfam" id="PF00023">
    <property type="entry name" value="Ank"/>
    <property type="match status" value="1"/>
</dbReference>
<dbReference type="GeneID" id="11523436"/>
<evidence type="ECO:0000256" key="2">
    <source>
        <dbReference type="SAM" id="Phobius"/>
    </source>
</evidence>
<keyword evidence="2" id="KW-0472">Membrane</keyword>
<dbReference type="OrthoDB" id="4838853at2759"/>
<evidence type="ECO:0000313" key="4">
    <source>
        <dbReference type="Proteomes" id="UP000008181"/>
    </source>
</evidence>
<accession>G2QVD5</accession>
<dbReference type="PANTHER" id="PTHR42024:SF1">
    <property type="entry name" value="AMINO ACID PERMEASE_ SLC12A DOMAIN-CONTAINING PROTEIN"/>
    <property type="match status" value="1"/>
</dbReference>
<dbReference type="HOGENOM" id="CLU_430326_0_0_1"/>
<feature type="transmembrane region" description="Helical" evidence="2">
    <location>
        <begin position="125"/>
        <end position="146"/>
    </location>
</feature>
<gene>
    <name evidence="3" type="ORF">THITE_135415</name>
</gene>
<dbReference type="PROSITE" id="PS50088">
    <property type="entry name" value="ANK_REPEAT"/>
    <property type="match status" value="1"/>
</dbReference>
<dbReference type="PANTHER" id="PTHR42024">
    <property type="entry name" value="AMINO ACID PERMEASE_ SLC12A DOMAIN-CONTAINING PROTEIN"/>
    <property type="match status" value="1"/>
</dbReference>
<feature type="repeat" description="ANK" evidence="1">
    <location>
        <begin position="365"/>
        <end position="397"/>
    </location>
</feature>
<sequence>MLPNPPLCLLMQMRPLFSTAASAVAGPVDFSELPGLPRLRYQILEYKAKLSLIVFLLVLESSLLPISLYYGLVLGTTLRRGIVFAIITSFFGIVTGIEFSLRSYKLVFKGDAYRPVGGTRWSFDYTHWTLTLGYAVMTAILIGASIPHDPLVRPLAMPVPLFFIQVGLQLAWSGWMDRTGRLAPFRISSVAKGGRVRPMVFTLIEDVVAVDGGGGREYRYALLARYDASRRFRAMIEQQNWFWAVGALIDGVGTMVVIWTVPETVAYGVVLPLTKMAPTLATLPPELLMEIAECEPLDLASLSALIRVERYFYHLLWPVLYRRSPKSFFHCIRTGSVAGVSKFIAAGADVNAKIDLYPDIQDFFGPTTPLMTAAVRNRGEVVDLLLRAGADIALSTPVFLSRTILADNIHPCASIAEHNAFTVALALGYDGVALQLAKAMADPDSVVAATIADKWTALELAVLCLRPKIVRQLLASGARPNRQRPRGEGAPLHILMANYSSNERVGWAPNGAAAFTSVVMALLEYGADPFIKRQCWAHKDDPDSEECRKHCVVVPCTAGACSPYPQVRKHFRDLAHRQLCPKLACKASRHQYAVRSEDIPGHCDVGPDEVIDMAKVEAVTGLDQADGTRGTAQCMF</sequence>
<dbReference type="RefSeq" id="XP_003650158.1">
    <property type="nucleotide sequence ID" value="XM_003650110.1"/>
</dbReference>
<name>G2QVD5_THETT</name>